<organism evidence="1 2">
    <name type="scientific">Arthrobacter stackebrandtii</name>
    <dbReference type="NCBI Taxonomy" id="272161"/>
    <lineage>
        <taxon>Bacteria</taxon>
        <taxon>Bacillati</taxon>
        <taxon>Actinomycetota</taxon>
        <taxon>Actinomycetes</taxon>
        <taxon>Micrococcales</taxon>
        <taxon>Micrococcaceae</taxon>
        <taxon>Arthrobacter</taxon>
    </lineage>
</organism>
<name>A0ABS4YUX9_9MICC</name>
<proteinExistence type="predicted"/>
<gene>
    <name evidence="1" type="ORF">JOF48_001406</name>
</gene>
<reference evidence="1 2" key="1">
    <citation type="submission" date="2021-03" db="EMBL/GenBank/DDBJ databases">
        <title>Sequencing the genomes of 1000 actinobacteria strains.</title>
        <authorList>
            <person name="Klenk H.-P."/>
        </authorList>
    </citation>
    <scope>NUCLEOTIDE SEQUENCE [LARGE SCALE GENOMIC DNA]</scope>
    <source>
        <strain evidence="1 2">DSM 16005</strain>
    </source>
</reference>
<dbReference type="EMBL" id="JAGIOI010000001">
    <property type="protein sequence ID" value="MBP2412607.1"/>
    <property type="molecule type" value="Genomic_DNA"/>
</dbReference>
<dbReference type="Proteomes" id="UP000711614">
    <property type="component" value="Unassembled WGS sequence"/>
</dbReference>
<evidence type="ECO:0000313" key="1">
    <source>
        <dbReference type="EMBL" id="MBP2412607.1"/>
    </source>
</evidence>
<keyword evidence="2" id="KW-1185">Reference proteome</keyword>
<protein>
    <submittedName>
        <fullName evidence="1">Uncharacterized protein</fullName>
    </submittedName>
</protein>
<evidence type="ECO:0000313" key="2">
    <source>
        <dbReference type="Proteomes" id="UP000711614"/>
    </source>
</evidence>
<sequence>MTRVFQEHNAPRATNLGGRLLQMGIYGDVHLLQSGVVANGLLREDLRCADCNIPVGAPPCIGVRRGSTQPCRLWIWRRDATLIPGTDWLDPSY</sequence>
<dbReference type="RefSeq" id="WP_209678882.1">
    <property type="nucleotide sequence ID" value="NZ_JAGIOI010000001.1"/>
</dbReference>
<accession>A0ABS4YUX9</accession>
<comment type="caution">
    <text evidence="1">The sequence shown here is derived from an EMBL/GenBank/DDBJ whole genome shotgun (WGS) entry which is preliminary data.</text>
</comment>